<keyword evidence="3" id="KW-0560">Oxidoreductase</keyword>
<dbReference type="OrthoDB" id="9780658at2"/>
<keyword evidence="4" id="KW-0408">Iron</keyword>
<feature type="domain" description="Golvesin/Xly CBD-like" evidence="7">
    <location>
        <begin position="651"/>
        <end position="776"/>
    </location>
</feature>
<evidence type="ECO:0000259" key="7">
    <source>
        <dbReference type="Pfam" id="PF25275"/>
    </source>
</evidence>
<dbReference type="PANTHER" id="PTHR43498">
    <property type="entry name" value="FERREDOXIN:COB-COM HETERODISULFIDE REDUCTASE SUBUNIT A"/>
    <property type="match status" value="1"/>
</dbReference>
<organism evidence="8 9">
    <name type="scientific">Allorhodopirellula heiligendammensis</name>
    <dbReference type="NCBI Taxonomy" id="2714739"/>
    <lineage>
        <taxon>Bacteria</taxon>
        <taxon>Pseudomonadati</taxon>
        <taxon>Planctomycetota</taxon>
        <taxon>Planctomycetia</taxon>
        <taxon>Pirellulales</taxon>
        <taxon>Pirellulaceae</taxon>
        <taxon>Allorhodopirellula</taxon>
    </lineage>
</organism>
<dbReference type="EMBL" id="SJPU01000002">
    <property type="protein sequence ID" value="TWU15425.1"/>
    <property type="molecule type" value="Genomic_DNA"/>
</dbReference>
<dbReference type="SUPFAM" id="SSF51905">
    <property type="entry name" value="FAD/NAD(P)-binding domain"/>
    <property type="match status" value="1"/>
</dbReference>
<feature type="chain" id="PRO_5022901237" description="Golvesin/Xly CBD-like domain-containing protein" evidence="6">
    <location>
        <begin position="37"/>
        <end position="781"/>
    </location>
</feature>
<keyword evidence="5" id="KW-0411">Iron-sulfur</keyword>
<evidence type="ECO:0000256" key="3">
    <source>
        <dbReference type="ARBA" id="ARBA00023002"/>
    </source>
</evidence>
<evidence type="ECO:0000313" key="9">
    <source>
        <dbReference type="Proteomes" id="UP000319908"/>
    </source>
</evidence>
<reference evidence="8 9" key="1">
    <citation type="journal article" date="2020" name="Antonie Van Leeuwenhoek">
        <title>Rhodopirellula heiligendammensis sp. nov., Rhodopirellula pilleata sp. nov., and Rhodopirellula solitaria sp. nov. isolated from natural or artificial marine surfaces in Northern Germany and California, USA, and emended description of the genus Rhodopirellula.</title>
        <authorList>
            <person name="Kallscheuer N."/>
            <person name="Wiegand S."/>
            <person name="Jogler M."/>
            <person name="Boedeker C."/>
            <person name="Peeters S.H."/>
            <person name="Rast P."/>
            <person name="Heuer A."/>
            <person name="Jetten M.S.M."/>
            <person name="Rohde M."/>
            <person name="Jogler C."/>
        </authorList>
    </citation>
    <scope>NUCLEOTIDE SEQUENCE [LARGE SCALE GENOMIC DNA]</scope>
    <source>
        <strain evidence="8 9">Poly21</strain>
    </source>
</reference>
<comment type="caution">
    <text evidence="8">The sequence shown here is derived from an EMBL/GenBank/DDBJ whole genome shotgun (WGS) entry which is preliminary data.</text>
</comment>
<evidence type="ECO:0000256" key="5">
    <source>
        <dbReference type="ARBA" id="ARBA00023014"/>
    </source>
</evidence>
<proteinExistence type="predicted"/>
<dbReference type="Pfam" id="PF25275">
    <property type="entry name" value="Golvesin_C"/>
    <property type="match status" value="1"/>
</dbReference>
<dbReference type="AlphaFoldDB" id="A0A5C6BTS2"/>
<dbReference type="InterPro" id="IPR039650">
    <property type="entry name" value="HdrA-like"/>
</dbReference>
<name>A0A5C6BTS2_9BACT</name>
<dbReference type="Gene3D" id="3.50.50.60">
    <property type="entry name" value="FAD/NAD(P)-binding domain"/>
    <property type="match status" value="1"/>
</dbReference>
<keyword evidence="9" id="KW-1185">Reference proteome</keyword>
<sequence length="781" mass="85569">MSIHRNLLQFFSTLLLPLAMAGLGVAAAVAPTSAFADGKSAAGVLVEAESLNTAGGWKLDTQFIREMGSPYLLAHGLGKPVADASGSVQVPTPGEYHVYVRTKDWVARWGAPGTPGRFQLLIDGVPLETTFGTEGADWHWQDGGTVEIPEKTVELTLRDLSGFDGRCDAIYLTQSNEAPPNDDTILPGWRRELLGIDEEVATQDGYDLVVIGGGYSGLGAAIAAARAGCQVALIQDRGVLGGNGSSEVRVWAKGEIRRGKYPRIGEIVEEISDDAKKSPGTYEEFEDEKKEAIVRAEPNIDLFLNHHAYQVEMDENYIQSVEAFDTQTSRRLRFVAPLFADCTGHATIGFLAGADFDMSPDGRMGMSNMWAWDEMDEEVVFPETPWALDLEMQDFPYPRDHHAQWFWESGFDQDAIGDAEGIRDWNLRASYGAFNAMKNRGGAAEHKHATMTWLAYIGGPRESRRLLGDVILEHDDIIQKKQFVDGTVPSTWSVDLHYPKKQYAEKFPDNPFISIAVHGSGVDRAVGYPIPYRCFYSRNIPNLFMAGRCISVTHEALGTTRVMKTCGMMGEVVGKAASLCRLHKCLPRDIYYNYWPELDAMLKLPGKAHRESVDAEFVIPDDAMELAKPPVSKQASDPSKGIDPKTFSGVIVDDSAAKRTGSWTAGTGLAKFVGERYLYSSSPDAKIRFDFVTPPSGKQEILLAYQAHENRGKRVAVTLQLGNDSLQQTIDMTVEPPIDGLFVSLGTIDVSQAVRGSVTLSAKDAGGHVHADAIRVKPVDK</sequence>
<evidence type="ECO:0000256" key="2">
    <source>
        <dbReference type="ARBA" id="ARBA00022723"/>
    </source>
</evidence>
<dbReference type="InterPro" id="IPR033803">
    <property type="entry name" value="CBD-like_Golvesin-Xly"/>
</dbReference>
<gene>
    <name evidence="8" type="ORF">Poly21_26200</name>
</gene>
<dbReference type="GO" id="GO:0046872">
    <property type="term" value="F:metal ion binding"/>
    <property type="evidence" value="ECO:0007669"/>
    <property type="project" value="UniProtKB-KW"/>
</dbReference>
<keyword evidence="1" id="KW-0004">4Fe-4S</keyword>
<dbReference type="PANTHER" id="PTHR43498:SF1">
    <property type="entry name" value="COB--COM HETERODISULFIDE REDUCTASE IRON-SULFUR SUBUNIT A"/>
    <property type="match status" value="1"/>
</dbReference>
<feature type="signal peptide" evidence="6">
    <location>
        <begin position="1"/>
        <end position="36"/>
    </location>
</feature>
<dbReference type="GO" id="GO:0016491">
    <property type="term" value="F:oxidoreductase activity"/>
    <property type="evidence" value="ECO:0007669"/>
    <property type="project" value="UniProtKB-KW"/>
</dbReference>
<keyword evidence="2" id="KW-0479">Metal-binding</keyword>
<evidence type="ECO:0000256" key="6">
    <source>
        <dbReference type="SAM" id="SignalP"/>
    </source>
</evidence>
<dbReference type="Proteomes" id="UP000319908">
    <property type="component" value="Unassembled WGS sequence"/>
</dbReference>
<accession>A0A5C6BTS2</accession>
<dbReference type="InterPro" id="IPR036188">
    <property type="entry name" value="FAD/NAD-bd_sf"/>
</dbReference>
<keyword evidence="6" id="KW-0732">Signal</keyword>
<evidence type="ECO:0000313" key="8">
    <source>
        <dbReference type="EMBL" id="TWU15425.1"/>
    </source>
</evidence>
<evidence type="ECO:0000256" key="1">
    <source>
        <dbReference type="ARBA" id="ARBA00022485"/>
    </source>
</evidence>
<protein>
    <recommendedName>
        <fullName evidence="7">Golvesin/Xly CBD-like domain-containing protein</fullName>
    </recommendedName>
</protein>
<dbReference type="Pfam" id="PF12831">
    <property type="entry name" value="FAD_oxidored"/>
    <property type="match status" value="2"/>
</dbReference>
<dbReference type="GO" id="GO:0051539">
    <property type="term" value="F:4 iron, 4 sulfur cluster binding"/>
    <property type="evidence" value="ECO:0007669"/>
    <property type="project" value="UniProtKB-KW"/>
</dbReference>
<dbReference type="RefSeq" id="WP_146407305.1">
    <property type="nucleotide sequence ID" value="NZ_SJPU01000002.1"/>
</dbReference>
<evidence type="ECO:0000256" key="4">
    <source>
        <dbReference type="ARBA" id="ARBA00023004"/>
    </source>
</evidence>